<gene>
    <name evidence="5" type="ORF">COW36_11375</name>
</gene>
<accession>A0A2M7G4M7</accession>
<dbReference type="SMART" id="SM00342">
    <property type="entry name" value="HTH_ARAC"/>
    <property type="match status" value="1"/>
</dbReference>
<organism evidence="5 6">
    <name type="scientific">bacterium (Candidatus Blackallbacteria) CG17_big_fil_post_rev_8_21_14_2_50_48_46</name>
    <dbReference type="NCBI Taxonomy" id="2014261"/>
    <lineage>
        <taxon>Bacteria</taxon>
        <taxon>Candidatus Blackallbacteria</taxon>
    </lineage>
</organism>
<dbReference type="Proteomes" id="UP000231019">
    <property type="component" value="Unassembled WGS sequence"/>
</dbReference>
<dbReference type="GO" id="GO:0043565">
    <property type="term" value="F:sequence-specific DNA binding"/>
    <property type="evidence" value="ECO:0007669"/>
    <property type="project" value="InterPro"/>
</dbReference>
<evidence type="ECO:0000256" key="1">
    <source>
        <dbReference type="ARBA" id="ARBA00023015"/>
    </source>
</evidence>
<dbReference type="Pfam" id="PF12833">
    <property type="entry name" value="HTH_18"/>
    <property type="match status" value="1"/>
</dbReference>
<evidence type="ECO:0000256" key="2">
    <source>
        <dbReference type="ARBA" id="ARBA00023125"/>
    </source>
</evidence>
<dbReference type="PROSITE" id="PS00041">
    <property type="entry name" value="HTH_ARAC_FAMILY_1"/>
    <property type="match status" value="1"/>
</dbReference>
<proteinExistence type="predicted"/>
<dbReference type="Gene3D" id="1.10.10.60">
    <property type="entry name" value="Homeodomain-like"/>
    <property type="match status" value="2"/>
</dbReference>
<evidence type="ECO:0000259" key="4">
    <source>
        <dbReference type="PROSITE" id="PS01124"/>
    </source>
</evidence>
<dbReference type="InterPro" id="IPR009594">
    <property type="entry name" value="Tscrpt_reg_HTH_AraC_N"/>
</dbReference>
<protein>
    <submittedName>
        <fullName evidence="5">AraC family transcriptional regulator</fullName>
    </submittedName>
</protein>
<keyword evidence="2" id="KW-0238">DNA-binding</keyword>
<dbReference type="Pfam" id="PF06719">
    <property type="entry name" value="AraC_N"/>
    <property type="match status" value="1"/>
</dbReference>
<dbReference type="InterPro" id="IPR018060">
    <property type="entry name" value="HTH_AraC"/>
</dbReference>
<dbReference type="AlphaFoldDB" id="A0A2M7G4M7"/>
<dbReference type="GO" id="GO:0003700">
    <property type="term" value="F:DNA-binding transcription factor activity"/>
    <property type="evidence" value="ECO:0007669"/>
    <property type="project" value="InterPro"/>
</dbReference>
<reference evidence="5 6" key="1">
    <citation type="submission" date="2017-09" db="EMBL/GenBank/DDBJ databases">
        <title>Depth-based differentiation of microbial function through sediment-hosted aquifers and enrichment of novel symbionts in the deep terrestrial subsurface.</title>
        <authorList>
            <person name="Probst A.J."/>
            <person name="Ladd B."/>
            <person name="Jarett J.K."/>
            <person name="Geller-Mcgrath D.E."/>
            <person name="Sieber C.M."/>
            <person name="Emerson J.B."/>
            <person name="Anantharaman K."/>
            <person name="Thomas B.C."/>
            <person name="Malmstrom R."/>
            <person name="Stieglmeier M."/>
            <person name="Klingl A."/>
            <person name="Woyke T."/>
            <person name="Ryan C.M."/>
            <person name="Banfield J.F."/>
        </authorList>
    </citation>
    <scope>NUCLEOTIDE SEQUENCE [LARGE SCALE GENOMIC DNA]</scope>
    <source>
        <strain evidence="5">CG17_big_fil_post_rev_8_21_14_2_50_48_46</strain>
    </source>
</reference>
<evidence type="ECO:0000256" key="3">
    <source>
        <dbReference type="ARBA" id="ARBA00023163"/>
    </source>
</evidence>
<keyword evidence="1" id="KW-0805">Transcription regulation</keyword>
<dbReference type="InterPro" id="IPR018062">
    <property type="entry name" value="HTH_AraC-typ_CS"/>
</dbReference>
<feature type="domain" description="HTH araC/xylS-type" evidence="4">
    <location>
        <begin position="191"/>
        <end position="289"/>
    </location>
</feature>
<dbReference type="SUPFAM" id="SSF46689">
    <property type="entry name" value="Homeodomain-like"/>
    <property type="match status" value="2"/>
</dbReference>
<dbReference type="InterPro" id="IPR009057">
    <property type="entry name" value="Homeodomain-like_sf"/>
</dbReference>
<keyword evidence="3" id="KW-0804">Transcription</keyword>
<evidence type="ECO:0000313" key="6">
    <source>
        <dbReference type="Proteomes" id="UP000231019"/>
    </source>
</evidence>
<evidence type="ECO:0000313" key="5">
    <source>
        <dbReference type="EMBL" id="PIW16875.1"/>
    </source>
</evidence>
<comment type="caution">
    <text evidence="5">The sequence shown here is derived from an EMBL/GenBank/DDBJ whole genome shotgun (WGS) entry which is preliminary data.</text>
</comment>
<dbReference type="PROSITE" id="PS01124">
    <property type="entry name" value="HTH_ARAC_FAMILY_2"/>
    <property type="match status" value="1"/>
</dbReference>
<dbReference type="EMBL" id="PFFQ01000034">
    <property type="protein sequence ID" value="PIW16875.1"/>
    <property type="molecule type" value="Genomic_DNA"/>
</dbReference>
<dbReference type="PANTHER" id="PTHR43436">
    <property type="entry name" value="ARAC-FAMILY TRANSCRIPTIONAL REGULATOR"/>
    <property type="match status" value="1"/>
</dbReference>
<sequence>MQISGLSSKVAKLFEAENSRYLLKPLPGLKLLRCTQATPLETMLYEPVICIILQGRKETRLAERTFHFGAGESLIVSHELPVQSRITEASPARPYLALILSIDLALLRSLYEQIAELALPSHEEQSLAVHQTDKALIETFSRYLDLIDKPLEEKILSPLLFKEIHFRLLIAAHGGMLRHLLWHDSHASRISRAIEHVRKNFASPLPVSDLARHVGMSASSFYQHFKSITGTTPLQYQKALRLLEARRLLSEGRNSVSQIAFDVGYESPTQFSREYARKFGASPRHELRIHA</sequence>
<dbReference type="PANTHER" id="PTHR43436:SF1">
    <property type="entry name" value="TRANSCRIPTIONAL REGULATORY PROTEIN"/>
    <property type="match status" value="1"/>
</dbReference>
<name>A0A2M7G4M7_9BACT</name>